<organism evidence="2 3">
    <name type="scientific">Brumimicrobium salinarum</name>
    <dbReference type="NCBI Taxonomy" id="2058658"/>
    <lineage>
        <taxon>Bacteria</taxon>
        <taxon>Pseudomonadati</taxon>
        <taxon>Bacteroidota</taxon>
        <taxon>Flavobacteriia</taxon>
        <taxon>Flavobacteriales</taxon>
        <taxon>Crocinitomicaceae</taxon>
        <taxon>Brumimicrobium</taxon>
    </lineage>
</organism>
<evidence type="ECO:0000256" key="1">
    <source>
        <dbReference type="SAM" id="Phobius"/>
    </source>
</evidence>
<feature type="transmembrane region" description="Helical" evidence="1">
    <location>
        <begin position="133"/>
        <end position="156"/>
    </location>
</feature>
<accession>A0A2I0QZN2</accession>
<gene>
    <name evidence="2" type="ORF">CW751_13090</name>
</gene>
<dbReference type="Proteomes" id="UP000236654">
    <property type="component" value="Unassembled WGS sequence"/>
</dbReference>
<proteinExistence type="predicted"/>
<sequence>MKNIKIEIKWAIIFSVMGLLWMVLEKLCGLHGKYIDYHLYLTNLFAIPAIIVMVMALKDKKKNFYDGRMNYKQGLISGIILSVIIALLSPLTQWVTSFVITPEYFLNVIKRSVEIGYFKTTAEAEANFNYQNYAIQGAIGALVMGIVTTAIAMIFIRTKKTK</sequence>
<dbReference type="EMBL" id="PJNI01000018">
    <property type="protein sequence ID" value="PKR79767.1"/>
    <property type="molecule type" value="Genomic_DNA"/>
</dbReference>
<evidence type="ECO:0000313" key="3">
    <source>
        <dbReference type="Proteomes" id="UP000236654"/>
    </source>
</evidence>
<feature type="transmembrane region" description="Helical" evidence="1">
    <location>
        <begin position="39"/>
        <end position="57"/>
    </location>
</feature>
<keyword evidence="1" id="KW-1133">Transmembrane helix</keyword>
<evidence type="ECO:0000313" key="2">
    <source>
        <dbReference type="EMBL" id="PKR79767.1"/>
    </source>
</evidence>
<keyword evidence="1" id="KW-0812">Transmembrane</keyword>
<reference evidence="2 3" key="1">
    <citation type="submission" date="2017-12" db="EMBL/GenBank/DDBJ databases">
        <title>The draft genome sequence of Brumimicrobium saltpan LHR20.</title>
        <authorList>
            <person name="Do Z.-J."/>
            <person name="Luo H.-R."/>
        </authorList>
    </citation>
    <scope>NUCLEOTIDE SEQUENCE [LARGE SCALE GENOMIC DNA]</scope>
    <source>
        <strain evidence="2 3">LHR20</strain>
    </source>
</reference>
<dbReference type="Pfam" id="PF13858">
    <property type="entry name" value="DUF4199"/>
    <property type="match status" value="1"/>
</dbReference>
<name>A0A2I0QZN2_9FLAO</name>
<comment type="caution">
    <text evidence="2">The sequence shown here is derived from an EMBL/GenBank/DDBJ whole genome shotgun (WGS) entry which is preliminary data.</text>
</comment>
<dbReference type="RefSeq" id="WP_101335482.1">
    <property type="nucleotide sequence ID" value="NZ_PJNI01000018.1"/>
</dbReference>
<dbReference type="OrthoDB" id="5766000at2"/>
<feature type="transmembrane region" description="Helical" evidence="1">
    <location>
        <begin position="7"/>
        <end position="24"/>
    </location>
</feature>
<protein>
    <submittedName>
        <fullName evidence="2">DUF4199 domain-containing protein</fullName>
    </submittedName>
</protein>
<keyword evidence="1" id="KW-0472">Membrane</keyword>
<dbReference type="AlphaFoldDB" id="A0A2I0QZN2"/>
<dbReference type="InterPro" id="IPR025250">
    <property type="entry name" value="DUF4199"/>
</dbReference>
<keyword evidence="3" id="KW-1185">Reference proteome</keyword>
<feature type="transmembrane region" description="Helical" evidence="1">
    <location>
        <begin position="78"/>
        <end position="100"/>
    </location>
</feature>